<dbReference type="Gene3D" id="3.30.1310.10">
    <property type="entry name" value="Nucleoid-associated protein YbaB-like domain"/>
    <property type="match status" value="1"/>
</dbReference>
<dbReference type="Pfam" id="PF02575">
    <property type="entry name" value="YbaB_DNA_bd"/>
    <property type="match status" value="1"/>
</dbReference>
<dbReference type="InterPro" id="IPR004401">
    <property type="entry name" value="YbaB/EbfC"/>
</dbReference>
<name>A0A1M4DW52_9ACTN</name>
<evidence type="ECO:0000313" key="1">
    <source>
        <dbReference type="EMBL" id="SBO90789.1"/>
    </source>
</evidence>
<dbReference type="RefSeq" id="WP_225270217.1">
    <property type="nucleotide sequence ID" value="NZ_CP084058.1"/>
</dbReference>
<dbReference type="SUPFAM" id="SSF82607">
    <property type="entry name" value="YbaB-like"/>
    <property type="match status" value="1"/>
</dbReference>
<dbReference type="AlphaFoldDB" id="A0A1M4DW52"/>
<gene>
    <name evidence="1" type="ORF">BN4615_P303</name>
</gene>
<dbReference type="GO" id="GO:0003677">
    <property type="term" value="F:DNA binding"/>
    <property type="evidence" value="ECO:0007669"/>
    <property type="project" value="InterPro"/>
</dbReference>
<reference evidence="1" key="1">
    <citation type="submission" date="2016-04" db="EMBL/GenBank/DDBJ databases">
        <authorList>
            <person name="Evans L.H."/>
            <person name="Alamgir A."/>
            <person name="Owens N."/>
            <person name="Weber N.D."/>
            <person name="Virtaneva K."/>
            <person name="Barbian K."/>
            <person name="Babar A."/>
            <person name="Rosenke K."/>
        </authorList>
    </citation>
    <scope>NUCLEOTIDE SEQUENCE</scope>
    <source>
        <strain evidence="1">Nono1</strain>
    </source>
</reference>
<accession>A0A1M4DW52</accession>
<dbReference type="EMBL" id="LT559118">
    <property type="protein sequence ID" value="SBO90789.1"/>
    <property type="molecule type" value="Genomic_DNA"/>
</dbReference>
<dbReference type="InterPro" id="IPR036894">
    <property type="entry name" value="YbaB-like_sf"/>
</dbReference>
<organism evidence="1">
    <name type="scientific">Nonomuraea gerenzanensis</name>
    <dbReference type="NCBI Taxonomy" id="93944"/>
    <lineage>
        <taxon>Bacteria</taxon>
        <taxon>Bacillati</taxon>
        <taxon>Actinomycetota</taxon>
        <taxon>Actinomycetes</taxon>
        <taxon>Streptosporangiales</taxon>
        <taxon>Streptosporangiaceae</taxon>
        <taxon>Nonomuraea</taxon>
    </lineage>
</organism>
<evidence type="ECO:0008006" key="2">
    <source>
        <dbReference type="Google" id="ProtNLM"/>
    </source>
</evidence>
<sequence length="126" mass="13487">MYGRDIDPADIRDEDLDEAARMGEGMLAWLESAREELDQVIGTGTAPSGEVRATVDAGGRVLDVAYGERALRLGSVRLAEETLEAVRAASADAERQTHDLMRAALPGYDPVAARAELESLLDGGPY</sequence>
<proteinExistence type="predicted"/>
<protein>
    <recommendedName>
        <fullName evidence="2">YbaB/EbfC DNA-binding family protein</fullName>
    </recommendedName>
</protein>